<sequence length="418" mass="46360">MSSHSAGAVLNQIPSPNRTLFSSAHLRVGTQEVNSMGEISECKASPGPANNSNATPRVQPKTLLQEYLLEHLPIYRKLRELQRLGWQSEAGDTHFQNQRQRADHADAKAKTGFFRLMRTIGLELDDATLALTLPSGGNSPRPAILDLCMAPGGFSSAALYRNPAALLRGISLPPSQGGHEMLLNKYWSDRDPSAQIYVSFRDITLLAEEMGTPASSVPASHPDAASFSSDRPFMDQEFDLVFCDGQVLRTHERLEYRQKTEATRLLTTQLVLALQRIRPGGTIVILLHKADAWPSVQLMHTFAAFADGVELFKPRAGHRVRSSFYLVAKGVRPWREAAVEAVRRWKVQWSVATFGVQGGRGDERLSGEEELELLEGGEEEEVRAVLRKFGPALVRMVEPVFAIQAEALRNAPWMKNMV</sequence>
<dbReference type="Proteomes" id="UP001303115">
    <property type="component" value="Unassembled WGS sequence"/>
</dbReference>
<comment type="caution">
    <text evidence="2">The sequence shown here is derived from an EMBL/GenBank/DDBJ whole genome shotgun (WGS) entry which is preliminary data.</text>
</comment>
<feature type="domain" description="Ribosomal RNA methyltransferase FtsJ" evidence="1">
    <location>
        <begin position="143"/>
        <end position="330"/>
    </location>
</feature>
<dbReference type="SUPFAM" id="SSF53335">
    <property type="entry name" value="S-adenosyl-L-methionine-dependent methyltransferases"/>
    <property type="match status" value="1"/>
</dbReference>
<protein>
    <recommendedName>
        <fullName evidence="1">Ribosomal RNA methyltransferase FtsJ domain-containing protein</fullName>
    </recommendedName>
</protein>
<evidence type="ECO:0000313" key="2">
    <source>
        <dbReference type="EMBL" id="KAK4039554.1"/>
    </source>
</evidence>
<gene>
    <name evidence="2" type="ORF">C8A01DRAFT_16463</name>
</gene>
<dbReference type="GO" id="GO:0008168">
    <property type="term" value="F:methyltransferase activity"/>
    <property type="evidence" value="ECO:0007669"/>
    <property type="project" value="InterPro"/>
</dbReference>
<proteinExistence type="predicted"/>
<dbReference type="InterPro" id="IPR002877">
    <property type="entry name" value="RNA_MeTrfase_FtsJ_dom"/>
</dbReference>
<dbReference type="EMBL" id="MU854397">
    <property type="protein sequence ID" value="KAK4039554.1"/>
    <property type="molecule type" value="Genomic_DNA"/>
</dbReference>
<dbReference type="InterPro" id="IPR029063">
    <property type="entry name" value="SAM-dependent_MTases_sf"/>
</dbReference>
<name>A0AAN6PID7_9PEZI</name>
<dbReference type="Gene3D" id="3.40.50.150">
    <property type="entry name" value="Vaccinia Virus protein VP39"/>
    <property type="match status" value="1"/>
</dbReference>
<keyword evidence="3" id="KW-1185">Reference proteome</keyword>
<dbReference type="GO" id="GO:0032259">
    <property type="term" value="P:methylation"/>
    <property type="evidence" value="ECO:0007669"/>
    <property type="project" value="InterPro"/>
</dbReference>
<reference evidence="3" key="1">
    <citation type="journal article" date="2023" name="Mol. Phylogenet. Evol.">
        <title>Genome-scale phylogeny and comparative genomics of the fungal order Sordariales.</title>
        <authorList>
            <person name="Hensen N."/>
            <person name="Bonometti L."/>
            <person name="Westerberg I."/>
            <person name="Brannstrom I.O."/>
            <person name="Guillou S."/>
            <person name="Cros-Aarteil S."/>
            <person name="Calhoun S."/>
            <person name="Haridas S."/>
            <person name="Kuo A."/>
            <person name="Mondo S."/>
            <person name="Pangilinan J."/>
            <person name="Riley R."/>
            <person name="LaButti K."/>
            <person name="Andreopoulos B."/>
            <person name="Lipzen A."/>
            <person name="Chen C."/>
            <person name="Yan M."/>
            <person name="Daum C."/>
            <person name="Ng V."/>
            <person name="Clum A."/>
            <person name="Steindorff A."/>
            <person name="Ohm R.A."/>
            <person name="Martin F."/>
            <person name="Silar P."/>
            <person name="Natvig D.O."/>
            <person name="Lalanne C."/>
            <person name="Gautier V."/>
            <person name="Ament-Velasquez S.L."/>
            <person name="Kruys A."/>
            <person name="Hutchinson M.I."/>
            <person name="Powell A.J."/>
            <person name="Barry K."/>
            <person name="Miller A.N."/>
            <person name="Grigoriev I.V."/>
            <person name="Debuchy R."/>
            <person name="Gladieux P."/>
            <person name="Hiltunen Thoren M."/>
            <person name="Johannesson H."/>
        </authorList>
    </citation>
    <scope>NUCLEOTIDE SEQUENCE [LARGE SCALE GENOMIC DNA]</scope>
    <source>
        <strain evidence="3">CBS 284.82</strain>
    </source>
</reference>
<organism evidence="2 3">
    <name type="scientific">Parachaetomium inaequale</name>
    <dbReference type="NCBI Taxonomy" id="2588326"/>
    <lineage>
        <taxon>Eukaryota</taxon>
        <taxon>Fungi</taxon>
        <taxon>Dikarya</taxon>
        <taxon>Ascomycota</taxon>
        <taxon>Pezizomycotina</taxon>
        <taxon>Sordariomycetes</taxon>
        <taxon>Sordariomycetidae</taxon>
        <taxon>Sordariales</taxon>
        <taxon>Chaetomiaceae</taxon>
        <taxon>Parachaetomium</taxon>
    </lineage>
</organism>
<evidence type="ECO:0000313" key="3">
    <source>
        <dbReference type="Proteomes" id="UP001303115"/>
    </source>
</evidence>
<accession>A0AAN6PID7</accession>
<evidence type="ECO:0000259" key="1">
    <source>
        <dbReference type="Pfam" id="PF01728"/>
    </source>
</evidence>
<dbReference type="AlphaFoldDB" id="A0AAN6PID7"/>
<dbReference type="Pfam" id="PF01728">
    <property type="entry name" value="FtsJ"/>
    <property type="match status" value="1"/>
</dbReference>